<proteinExistence type="inferred from homology"/>
<sequence>MLFLTHELAQEIVERTMKILNQNINVMNSDGIIIGSGDQTRINQLHAGALLVLKNEESIELDQVKASEMKGSKPGINLPIYFNNQPVGVIGITGEPHEIQNYAQLVKMAAELVLEQSVLLDRVQWKERLQSEIVNQLISGMQMNEKGIRERLEFLGVTLSKSRVAVVLKQSTRIDFSNHKIIRALRYELSQEDLIGVAINDDIIILKNVINETDFRSWLSLFEKWIKKYDNRLVIGTGFVVDDLLDMKSSFYYAKKAIEIGQKLQPEKCFYHYEEYQLEISLSQLTSSKEMFHFYHRLIEHDKNGELIKTLEIYIEESGELNKVAQRLFIHRNTLRYRLERILTITGKDPKNMKDVMELYIAKLLNDLT</sequence>
<evidence type="ECO:0000259" key="3">
    <source>
        <dbReference type="Pfam" id="PF13556"/>
    </source>
</evidence>
<evidence type="ECO:0000259" key="4">
    <source>
        <dbReference type="Pfam" id="PF17853"/>
    </source>
</evidence>
<protein>
    <submittedName>
        <fullName evidence="5">Carbohydrate diacid regulator</fullName>
    </submittedName>
</protein>
<dbReference type="PANTHER" id="PTHR33744:SF15">
    <property type="entry name" value="CARBOHYDRATE DIACID REGULATOR"/>
    <property type="match status" value="1"/>
</dbReference>
<accession>A0A1I6BQ45</accession>
<evidence type="ECO:0000259" key="2">
    <source>
        <dbReference type="Pfam" id="PF05651"/>
    </source>
</evidence>
<dbReference type="InterPro" id="IPR008599">
    <property type="entry name" value="Diacid_rec"/>
</dbReference>
<comment type="similarity">
    <text evidence="1">Belongs to the CdaR family.</text>
</comment>
<gene>
    <name evidence="5" type="ORF">SAMN02745910_03985</name>
</gene>
<dbReference type="InterPro" id="IPR042070">
    <property type="entry name" value="PucR_C-HTH_sf"/>
</dbReference>
<evidence type="ECO:0000313" key="5">
    <source>
        <dbReference type="EMBL" id="SFQ83045.1"/>
    </source>
</evidence>
<dbReference type="Pfam" id="PF13556">
    <property type="entry name" value="HTH_30"/>
    <property type="match status" value="1"/>
</dbReference>
<dbReference type="Pfam" id="PF05651">
    <property type="entry name" value="Diacid_rec"/>
    <property type="match status" value="1"/>
</dbReference>
<evidence type="ECO:0000256" key="1">
    <source>
        <dbReference type="ARBA" id="ARBA00006754"/>
    </source>
</evidence>
<feature type="domain" description="Putative sugar diacid recognition" evidence="2">
    <location>
        <begin position="4"/>
        <end position="137"/>
    </location>
</feature>
<organism evidence="5 6">
    <name type="scientific">Priestia endophytica DSM 13796</name>
    <dbReference type="NCBI Taxonomy" id="1121089"/>
    <lineage>
        <taxon>Bacteria</taxon>
        <taxon>Bacillati</taxon>
        <taxon>Bacillota</taxon>
        <taxon>Bacilli</taxon>
        <taxon>Bacillales</taxon>
        <taxon>Bacillaceae</taxon>
        <taxon>Priestia</taxon>
    </lineage>
</organism>
<dbReference type="Proteomes" id="UP000182762">
    <property type="component" value="Unassembled WGS sequence"/>
</dbReference>
<dbReference type="InterPro" id="IPR051448">
    <property type="entry name" value="CdaR-like_regulators"/>
</dbReference>
<dbReference type="EMBL" id="FOXX01000012">
    <property type="protein sequence ID" value="SFQ83045.1"/>
    <property type="molecule type" value="Genomic_DNA"/>
</dbReference>
<dbReference type="InterPro" id="IPR041522">
    <property type="entry name" value="CdaR_GGDEF"/>
</dbReference>
<dbReference type="PANTHER" id="PTHR33744">
    <property type="entry name" value="CARBOHYDRATE DIACID REGULATOR"/>
    <property type="match status" value="1"/>
</dbReference>
<dbReference type="Gene3D" id="1.10.10.2840">
    <property type="entry name" value="PucR C-terminal helix-turn-helix domain"/>
    <property type="match status" value="1"/>
</dbReference>
<dbReference type="Pfam" id="PF17853">
    <property type="entry name" value="GGDEF_2"/>
    <property type="match status" value="1"/>
</dbReference>
<dbReference type="GeneID" id="93712558"/>
<feature type="domain" description="CdaR GGDEF-like" evidence="4">
    <location>
        <begin position="145"/>
        <end position="260"/>
    </location>
</feature>
<feature type="domain" description="PucR C-terminal helix-turn-helix" evidence="3">
    <location>
        <begin position="307"/>
        <end position="362"/>
    </location>
</feature>
<comment type="caution">
    <text evidence="5">The sequence shown here is derived from an EMBL/GenBank/DDBJ whole genome shotgun (WGS) entry which is preliminary data.</text>
</comment>
<name>A0A1I6BQ45_9BACI</name>
<dbReference type="RefSeq" id="WP_061804882.1">
    <property type="nucleotide sequence ID" value="NZ_FOXX01000012.1"/>
</dbReference>
<keyword evidence="6" id="KW-1185">Reference proteome</keyword>
<reference evidence="5 6" key="1">
    <citation type="submission" date="2016-10" db="EMBL/GenBank/DDBJ databases">
        <authorList>
            <person name="Varghese N."/>
            <person name="Submissions S."/>
        </authorList>
    </citation>
    <scope>NUCLEOTIDE SEQUENCE [LARGE SCALE GENOMIC DNA]</scope>
    <source>
        <strain evidence="5 6">DSM 13796</strain>
    </source>
</reference>
<dbReference type="InterPro" id="IPR025736">
    <property type="entry name" value="PucR_C-HTH_dom"/>
</dbReference>
<evidence type="ECO:0000313" key="6">
    <source>
        <dbReference type="Proteomes" id="UP000182762"/>
    </source>
</evidence>